<feature type="coiled-coil region" evidence="4">
    <location>
        <begin position="837"/>
        <end position="1005"/>
    </location>
</feature>
<proteinExistence type="predicted"/>
<comment type="subcellular location">
    <subcellularLocation>
        <location evidence="1">Golgi apparatus</location>
    </subcellularLocation>
</comment>
<dbReference type="STRING" id="75913.A0A0K0FY28"/>
<evidence type="ECO:0000259" key="5">
    <source>
        <dbReference type="PROSITE" id="PS50913"/>
    </source>
</evidence>
<reference evidence="7" key="2">
    <citation type="submission" date="2015-08" db="UniProtKB">
        <authorList>
            <consortium name="WormBaseParasite"/>
        </authorList>
    </citation>
    <scope>IDENTIFICATION</scope>
</reference>
<keyword evidence="3 4" id="KW-0175">Coiled coil</keyword>
<evidence type="ECO:0000313" key="7">
    <source>
        <dbReference type="WBParaSite" id="SVE_1735400.1"/>
    </source>
</evidence>
<dbReference type="InterPro" id="IPR000237">
    <property type="entry name" value="GRIP_dom"/>
</dbReference>
<feature type="coiled-coil region" evidence="4">
    <location>
        <begin position="441"/>
        <end position="468"/>
    </location>
</feature>
<evidence type="ECO:0000256" key="1">
    <source>
        <dbReference type="ARBA" id="ARBA00004555"/>
    </source>
</evidence>
<dbReference type="Proteomes" id="UP000035680">
    <property type="component" value="Unassembled WGS sequence"/>
</dbReference>
<evidence type="ECO:0000256" key="3">
    <source>
        <dbReference type="ARBA" id="ARBA00023054"/>
    </source>
</evidence>
<keyword evidence="2" id="KW-0333">Golgi apparatus</keyword>
<dbReference type="GO" id="GO:0005794">
    <property type="term" value="C:Golgi apparatus"/>
    <property type="evidence" value="ECO:0007669"/>
    <property type="project" value="UniProtKB-SubCell"/>
</dbReference>
<organism evidence="6 7">
    <name type="scientific">Strongyloides venezuelensis</name>
    <name type="common">Threadworm</name>
    <dbReference type="NCBI Taxonomy" id="75913"/>
    <lineage>
        <taxon>Eukaryota</taxon>
        <taxon>Metazoa</taxon>
        <taxon>Ecdysozoa</taxon>
        <taxon>Nematoda</taxon>
        <taxon>Chromadorea</taxon>
        <taxon>Rhabditida</taxon>
        <taxon>Tylenchina</taxon>
        <taxon>Panagrolaimomorpha</taxon>
        <taxon>Strongyloidoidea</taxon>
        <taxon>Strongyloididae</taxon>
        <taxon>Strongyloides</taxon>
    </lineage>
</organism>
<dbReference type="AlphaFoldDB" id="A0A0K0FY28"/>
<feature type="domain" description="GRIP" evidence="5">
    <location>
        <begin position="1023"/>
        <end position="1072"/>
    </location>
</feature>
<dbReference type="GO" id="GO:0007030">
    <property type="term" value="P:Golgi organization"/>
    <property type="evidence" value="ECO:0007669"/>
    <property type="project" value="TreeGrafter"/>
</dbReference>
<dbReference type="GO" id="GO:0031267">
    <property type="term" value="F:small GTPase binding"/>
    <property type="evidence" value="ECO:0007669"/>
    <property type="project" value="TreeGrafter"/>
</dbReference>
<evidence type="ECO:0000256" key="4">
    <source>
        <dbReference type="SAM" id="Coils"/>
    </source>
</evidence>
<dbReference type="PROSITE" id="PS50913">
    <property type="entry name" value="GRIP"/>
    <property type="match status" value="1"/>
</dbReference>
<feature type="coiled-coil region" evidence="4">
    <location>
        <begin position="509"/>
        <end position="536"/>
    </location>
</feature>
<feature type="coiled-coil region" evidence="4">
    <location>
        <begin position="600"/>
        <end position="794"/>
    </location>
</feature>
<name>A0A0K0FY28_STRVS</name>
<accession>A0A0K0FY28</accession>
<evidence type="ECO:0000313" key="6">
    <source>
        <dbReference type="Proteomes" id="UP000035680"/>
    </source>
</evidence>
<sequence length="1144" mass="132856">MNSWLKNIHGQIQEFAQDVLNEATVESVDAEAEVTVLKQKLADAELRLSSEQVKIAQLEAKLIGLSDQANASEDSSENIKAKYKSILSLKEKEISNLKNENEKLKEELLVMEPSTDFKGKDNINNSSIVQDLKTKLQKYKKELAEVKKVMISKENNDEMITKKELEDKIREIKELHSAEIAALMMTQEQNFENLKNEYEEMLGNSGNVNNDNKYKERVHELEEKIKSLESQPYRIGDFADKNDEIIKKLEEDNDMLSDNLVNLKNQLDNKEKIIQSLNDDNELQKTALEAMKKHLENINKESLDNIKELKGSFEKDFLNKVAENEKLLIEIQKTVQDKHLVEEKMEKMKETHISELNSMNERVQELLKRLEISEKIVQETKSRFDNDNDCKEMVDKNQYDILLEKYNSILLSLEQARRVGVEENERTNELHSRCDKLNASLLLFQANSQKQEEENKNLLQKLNDLSGDFDVLRNGLERTKEVHRLENLRWMEEKEELLKKLEDYSSISLKESTDEIEELREKLKLAQEEVDNLKRMRMSPVNHGKDSDGESNNGWRRLGDEHHEIMSVKTGSEVESTEVNDTEGIVAAMNVELQEQKIINNDLQLKVIDLERIISEKDKEISEKDETHSIEIEASNDELIKWKDLAEALRIKYEEAKKNENQLLEKLNIIESQKTANNEKHPPMTAGEAESLKVKLLELEEEKMKILDNESELKQEVELLKEELEEMRRKNQVNNEDFKNEKDAIQQSLNESAKKIIDLENFLASKHQESQNYYNKIQELIQELSNKDEATRKQENSYKELHEQMCYLEEEKCRYQSELGRLKEHLVAVEEQTTAEQIAAEDRETELRRRINELEKIKLESTDSVAEVQDELNRKIHELATEIEILKEHKNILENELLGKTGELEGANINLKTLQSALQDLTEDQEIEIKKYKHQINILEDQIKNLHLTVDEVNKNKLALEAEQREFNGIIVELKKQLEDRNQDVTDLEMQIQDIHNEKEKQSNLSHRSVHSSHGDLGSCNVPSSYKIDDNILRQLFLSYFLAEEDKKPEIAVLLSSILNYSLEDREKISNHAMALNNQKRGWIASILTSPNQSSSTGQSTPTNISLTEQFVRFLENESKVKKNSIAISEMNNERSEAQLDMGF</sequence>
<feature type="coiled-coil region" evidence="4">
    <location>
        <begin position="20"/>
        <end position="383"/>
    </location>
</feature>
<dbReference type="WBParaSite" id="SVE_1735400.1">
    <property type="protein sequence ID" value="SVE_1735400.1"/>
    <property type="gene ID" value="SVE_1735400"/>
</dbReference>
<dbReference type="GO" id="GO:0006888">
    <property type="term" value="P:endoplasmic reticulum to Golgi vesicle-mediated transport"/>
    <property type="evidence" value="ECO:0007669"/>
    <property type="project" value="TreeGrafter"/>
</dbReference>
<keyword evidence="6" id="KW-1185">Reference proteome</keyword>
<dbReference type="PANTHER" id="PTHR18921">
    <property type="entry name" value="MYOSIN HEAVY CHAIN - RELATED"/>
    <property type="match status" value="1"/>
</dbReference>
<protein>
    <submittedName>
        <fullName evidence="7">Thyroid receptor-interacting protein 11 (inferred by orthology to a human protein)</fullName>
    </submittedName>
</protein>
<reference evidence="6" key="1">
    <citation type="submission" date="2014-07" db="EMBL/GenBank/DDBJ databases">
        <authorList>
            <person name="Martin A.A"/>
            <person name="De Silva N."/>
        </authorList>
    </citation>
    <scope>NUCLEOTIDE SEQUENCE</scope>
</reference>
<evidence type="ECO:0000256" key="2">
    <source>
        <dbReference type="ARBA" id="ARBA00023034"/>
    </source>
</evidence>
<dbReference type="PANTHER" id="PTHR18921:SF2">
    <property type="entry name" value="THYROID RECEPTOR-INTERACTING PROTEIN 11"/>
    <property type="match status" value="1"/>
</dbReference>